<comment type="caution">
    <text evidence="2">The sequence shown here is derived from an EMBL/GenBank/DDBJ whole genome shotgun (WGS) entry which is preliminary data.</text>
</comment>
<feature type="region of interest" description="Disordered" evidence="1">
    <location>
        <begin position="1"/>
        <end position="41"/>
    </location>
</feature>
<sequence>MEGRMSSQDAQLLALPRRMIRREEGRTHQQTDSCRSSESISPPLLLSTSTLFISACTGPHLSVSDDSNELVEQTLQLHSLHHVEFLDAIAGAEKQESYPMDEIERDGRVGGSQSHQILQRRLPSTHFN</sequence>
<evidence type="ECO:0000313" key="3">
    <source>
        <dbReference type="Proteomes" id="UP001328107"/>
    </source>
</evidence>
<dbReference type="AlphaFoldDB" id="A0AAN5D274"/>
<accession>A0AAN5D274</accession>
<dbReference type="Proteomes" id="UP001328107">
    <property type="component" value="Unassembled WGS sequence"/>
</dbReference>
<protein>
    <submittedName>
        <fullName evidence="2">Uncharacterized protein</fullName>
    </submittedName>
</protein>
<reference evidence="3" key="1">
    <citation type="submission" date="2022-10" db="EMBL/GenBank/DDBJ databases">
        <title>Genome assembly of Pristionchus species.</title>
        <authorList>
            <person name="Yoshida K."/>
            <person name="Sommer R.J."/>
        </authorList>
    </citation>
    <scope>NUCLEOTIDE SEQUENCE [LARGE SCALE GENOMIC DNA]</scope>
    <source>
        <strain evidence="3">RS5460</strain>
    </source>
</reference>
<name>A0AAN5D274_9BILA</name>
<evidence type="ECO:0000256" key="1">
    <source>
        <dbReference type="SAM" id="MobiDB-lite"/>
    </source>
</evidence>
<dbReference type="EMBL" id="BTRK01000005">
    <property type="protein sequence ID" value="GMR54264.1"/>
    <property type="molecule type" value="Genomic_DNA"/>
</dbReference>
<keyword evidence="3" id="KW-1185">Reference proteome</keyword>
<feature type="compositionally biased region" description="Polar residues" evidence="1">
    <location>
        <begin position="1"/>
        <end position="10"/>
    </location>
</feature>
<gene>
    <name evidence="2" type="ORF">PMAYCL1PPCAC_24459</name>
</gene>
<evidence type="ECO:0000313" key="2">
    <source>
        <dbReference type="EMBL" id="GMR54264.1"/>
    </source>
</evidence>
<organism evidence="2 3">
    <name type="scientific">Pristionchus mayeri</name>
    <dbReference type="NCBI Taxonomy" id="1317129"/>
    <lineage>
        <taxon>Eukaryota</taxon>
        <taxon>Metazoa</taxon>
        <taxon>Ecdysozoa</taxon>
        <taxon>Nematoda</taxon>
        <taxon>Chromadorea</taxon>
        <taxon>Rhabditida</taxon>
        <taxon>Rhabditina</taxon>
        <taxon>Diplogasteromorpha</taxon>
        <taxon>Diplogasteroidea</taxon>
        <taxon>Neodiplogasteridae</taxon>
        <taxon>Pristionchus</taxon>
    </lineage>
</organism>
<proteinExistence type="predicted"/>
<feature type="region of interest" description="Disordered" evidence="1">
    <location>
        <begin position="94"/>
        <end position="128"/>
    </location>
</feature>